<organism evidence="4 6">
    <name type="scientific">Mycoplasma nasistruthionis</name>
    <dbReference type="NCBI Taxonomy" id="353852"/>
    <lineage>
        <taxon>Bacteria</taxon>
        <taxon>Bacillati</taxon>
        <taxon>Mycoplasmatota</taxon>
        <taxon>Mollicutes</taxon>
        <taxon>Mycoplasmataceae</taxon>
        <taxon>Mycoplasma</taxon>
    </lineage>
</organism>
<protein>
    <recommendedName>
        <fullName evidence="7">Variable surface lipoprotein</fullName>
    </recommendedName>
</protein>
<feature type="compositionally biased region" description="Low complexity" evidence="1">
    <location>
        <begin position="39"/>
        <end position="81"/>
    </location>
</feature>
<dbReference type="PROSITE" id="PS51257">
    <property type="entry name" value="PROKAR_LIPOPROTEIN"/>
    <property type="match status" value="1"/>
</dbReference>
<dbReference type="EMBL" id="CP040825">
    <property type="protein sequence ID" value="QCZ36627.1"/>
    <property type="molecule type" value="Genomic_DNA"/>
</dbReference>
<reference evidence="3 5" key="2">
    <citation type="submission" date="2019-06" db="EMBL/GenBank/DDBJ databases">
        <title>Mycoplasma sp. 2F1A isolated from ostrich.</title>
        <authorList>
            <person name="Spergser J."/>
        </authorList>
    </citation>
    <scope>NUCLEOTIDE SEQUENCE [LARGE SCALE GENOMIC DNA]</scope>
    <source>
        <strain evidence="3 5">2F1A</strain>
    </source>
</reference>
<evidence type="ECO:0000313" key="4">
    <source>
        <dbReference type="EMBL" id="QDF64922.1"/>
    </source>
</evidence>
<sequence>MKKINKIWLTLGLGLTSIAPIVVSASCNSETKTKEATTETKPTTPATPATPEKPATSTPSNGTNSSQPTTPSTNNPASVPTATNQEAYRAPFEFIVADGVNNNTPVKYDGRKQWTNIRATIEEKAKSIERNKALIQKYSAGNRDGNVTPAGFGIVSGSNANTNIVITVKNGIEIGNIISTVQGNKNNKNNKYFEGSYDDAERSLTIKFKTTQTGDEVLTQKFVFDAPAS</sequence>
<accession>A0A4Y6I6C4</accession>
<evidence type="ECO:0000256" key="1">
    <source>
        <dbReference type="SAM" id="MobiDB-lite"/>
    </source>
</evidence>
<keyword evidence="6" id="KW-1185">Reference proteome</keyword>
<dbReference type="EMBL" id="CP041147">
    <property type="protein sequence ID" value="QDF64922.1"/>
    <property type="molecule type" value="Genomic_DNA"/>
</dbReference>
<dbReference type="RefSeq" id="WP_139592110.1">
    <property type="nucleotide sequence ID" value="NZ_CP040825.1"/>
</dbReference>
<evidence type="ECO:0000313" key="5">
    <source>
        <dbReference type="Proteomes" id="UP000305457"/>
    </source>
</evidence>
<gene>
    <name evidence="3" type="ORF">FG904_01160</name>
    <name evidence="4" type="ORF">FIV53_01180</name>
</gene>
<keyword evidence="2" id="KW-0732">Signal</keyword>
<feature type="signal peptide" evidence="2">
    <location>
        <begin position="1"/>
        <end position="24"/>
    </location>
</feature>
<dbReference type="KEGG" id="mnh:FG904_01160"/>
<dbReference type="AlphaFoldDB" id="A0A4Y6I6C4"/>
<dbReference type="Proteomes" id="UP000305457">
    <property type="component" value="Chromosome"/>
</dbReference>
<evidence type="ECO:0000313" key="3">
    <source>
        <dbReference type="EMBL" id="QCZ36627.1"/>
    </source>
</evidence>
<dbReference type="Proteomes" id="UP000315201">
    <property type="component" value="Chromosome"/>
</dbReference>
<feature type="region of interest" description="Disordered" evidence="1">
    <location>
        <begin position="29"/>
        <end position="81"/>
    </location>
</feature>
<evidence type="ECO:0008006" key="7">
    <source>
        <dbReference type="Google" id="ProtNLM"/>
    </source>
</evidence>
<evidence type="ECO:0000256" key="2">
    <source>
        <dbReference type="SAM" id="SignalP"/>
    </source>
</evidence>
<evidence type="ECO:0000313" key="6">
    <source>
        <dbReference type="Proteomes" id="UP000315201"/>
    </source>
</evidence>
<feature type="chain" id="PRO_5036129467" description="Variable surface lipoprotein" evidence="2">
    <location>
        <begin position="25"/>
        <end position="229"/>
    </location>
</feature>
<name>A0A4Y6I6C4_9MOLU</name>
<reference evidence="4 6" key="1">
    <citation type="submission" date="2019-06" db="EMBL/GenBank/DDBJ databases">
        <title>Mycoplasma nasistruthionis sp. nov. str Ms03.</title>
        <authorList>
            <person name="Botes A."/>
        </authorList>
    </citation>
    <scope>NUCLEOTIDE SEQUENCE [LARGE SCALE GENOMIC DNA]</scope>
    <source>
        <strain evidence="4 6">Ms03</strain>
    </source>
</reference>
<proteinExistence type="predicted"/>
<accession>A0A5B7XVC2</accession>